<dbReference type="SUPFAM" id="SSF51735">
    <property type="entry name" value="NAD(P)-binding Rossmann-fold domains"/>
    <property type="match status" value="1"/>
</dbReference>
<keyword evidence="3" id="KW-1185">Reference proteome</keyword>
<name>A0A0M2R7T0_9PROT</name>
<dbReference type="Gene3D" id="3.40.50.720">
    <property type="entry name" value="NAD(P)-binding Rossmann-like Domain"/>
    <property type="match status" value="1"/>
</dbReference>
<dbReference type="CDD" id="cd08241">
    <property type="entry name" value="QOR1"/>
    <property type="match status" value="1"/>
</dbReference>
<dbReference type="InterPro" id="IPR051397">
    <property type="entry name" value="Zn-ADH-like_protein"/>
</dbReference>
<dbReference type="PANTHER" id="PTHR43677:SF4">
    <property type="entry name" value="QUINONE OXIDOREDUCTASE-LIKE PROTEIN 2"/>
    <property type="match status" value="1"/>
</dbReference>
<protein>
    <recommendedName>
        <fullName evidence="1">Enoyl reductase (ER) domain-containing protein</fullName>
    </recommendedName>
</protein>
<dbReference type="SUPFAM" id="SSF50129">
    <property type="entry name" value="GroES-like"/>
    <property type="match status" value="1"/>
</dbReference>
<dbReference type="InterPro" id="IPR013149">
    <property type="entry name" value="ADH-like_C"/>
</dbReference>
<dbReference type="InterPro" id="IPR011032">
    <property type="entry name" value="GroES-like_sf"/>
</dbReference>
<dbReference type="SMART" id="SM00829">
    <property type="entry name" value="PKS_ER"/>
    <property type="match status" value="1"/>
</dbReference>
<dbReference type="AlphaFoldDB" id="A0A0M2R7T0"/>
<dbReference type="InterPro" id="IPR020843">
    <property type="entry name" value="ER"/>
</dbReference>
<feature type="domain" description="Enoyl reductase (ER)" evidence="1">
    <location>
        <begin position="1"/>
        <end position="305"/>
    </location>
</feature>
<dbReference type="Gene3D" id="3.90.180.10">
    <property type="entry name" value="Medium-chain alcohol dehydrogenases, catalytic domain"/>
    <property type="match status" value="1"/>
</dbReference>
<accession>A0A0M2R7T0</accession>
<organism evidence="2 3">
    <name type="scientific">Kiloniella litopenaei</name>
    <dbReference type="NCBI Taxonomy" id="1549748"/>
    <lineage>
        <taxon>Bacteria</taxon>
        <taxon>Pseudomonadati</taxon>
        <taxon>Pseudomonadota</taxon>
        <taxon>Alphaproteobacteria</taxon>
        <taxon>Rhodospirillales</taxon>
        <taxon>Kiloniellaceae</taxon>
        <taxon>Kiloniella</taxon>
    </lineage>
</organism>
<dbReference type="EMBL" id="LANI01000030">
    <property type="protein sequence ID" value="KKJ75583.1"/>
    <property type="molecule type" value="Genomic_DNA"/>
</dbReference>
<dbReference type="Pfam" id="PF00107">
    <property type="entry name" value="ADH_zinc_N"/>
    <property type="match status" value="1"/>
</dbReference>
<reference evidence="2 3" key="1">
    <citation type="submission" date="2015-03" db="EMBL/GenBank/DDBJ databases">
        <title>Genome sequence of Kiloniella sp. P1-1, isolated from the gut microflora of Pacific white shrimp, Penaeus vannamei.</title>
        <authorList>
            <person name="Shao Z."/>
            <person name="Wang L."/>
            <person name="Li X."/>
        </authorList>
    </citation>
    <scope>NUCLEOTIDE SEQUENCE [LARGE SCALE GENOMIC DNA]</scope>
    <source>
        <strain evidence="2 3">P1-1</strain>
    </source>
</reference>
<dbReference type="GO" id="GO:0016491">
    <property type="term" value="F:oxidoreductase activity"/>
    <property type="evidence" value="ECO:0007669"/>
    <property type="project" value="InterPro"/>
</dbReference>
<dbReference type="InterPro" id="IPR013154">
    <property type="entry name" value="ADH-like_N"/>
</dbReference>
<dbReference type="InterPro" id="IPR036291">
    <property type="entry name" value="NAD(P)-bd_dom_sf"/>
</dbReference>
<gene>
    <name evidence="2" type="ORF">WH95_17695</name>
</gene>
<evidence type="ECO:0000313" key="3">
    <source>
        <dbReference type="Proteomes" id="UP000034491"/>
    </source>
</evidence>
<dbReference type="PATRIC" id="fig|1549748.8.peg.2809"/>
<dbReference type="STRING" id="1549748.WH95_17695"/>
<dbReference type="Pfam" id="PF08240">
    <property type="entry name" value="ADH_N"/>
    <property type="match status" value="1"/>
</dbReference>
<dbReference type="Proteomes" id="UP000034491">
    <property type="component" value="Unassembled WGS sequence"/>
</dbReference>
<proteinExistence type="predicted"/>
<comment type="caution">
    <text evidence="2">The sequence shown here is derived from an EMBL/GenBank/DDBJ whole genome shotgun (WGS) entry which is preliminary data.</text>
</comment>
<sequence length="307" mass="33238">MEFVDLDLGPPDDRHLVVDVRAAALNFSDLLMSEDKYQVRPPRPFTPGQEIAGTVVSAPRGSHWNVGDRIASKIPWGGFAEQALVPCDSAFLIPENFSFELAAALPVTYTTSMVAFFDSTKLKSDQTVMVHAAAGGVGLAAVEIAKAIGARVIATASNAHKLDIAREHGADVCINYSDENWVEAVKDATSGLGVDVIYDPVGGDVGLQSLRCLARNGVILIVGFASGTITEIPANRLMLKRASAKGVYWHHDHDADLIKKMMDKMFVMLEKDLLKPLVDRRFDLAQLPDAMRALQNRDTTGKVVLAV</sequence>
<dbReference type="PANTHER" id="PTHR43677">
    <property type="entry name" value="SHORT-CHAIN DEHYDROGENASE/REDUCTASE"/>
    <property type="match status" value="1"/>
</dbReference>
<evidence type="ECO:0000259" key="1">
    <source>
        <dbReference type="SMART" id="SM00829"/>
    </source>
</evidence>
<evidence type="ECO:0000313" key="2">
    <source>
        <dbReference type="EMBL" id="KKJ75583.1"/>
    </source>
</evidence>